<proteinExistence type="predicted"/>
<accession>A0ABX8RM82</accession>
<dbReference type="EMBL" id="CP078145">
    <property type="protein sequence ID" value="QXN90734.1"/>
    <property type="molecule type" value="Genomic_DNA"/>
</dbReference>
<keyword evidence="1" id="KW-0328">Glycosyltransferase</keyword>
<sequence>MTTSERLRVLYLTHHSPWPAASGGRLRDAALIPQLARHADLEVWAVSRRYEEDVAAAAAHTDIPVRVFRDESRQRAFPTRHSETVRRLLAEREAGDRPFDVVHVEGHYLTHLLPDRLAARSVLVEHNIESSLVEQKASFGGLAPENFDDFASVRTAELQAWRRVARVVTLSEEDHRRVRDRAFDVDVRVVPNGSDHTPLHTPAPRPADQVAARPRLGFLANYAYSPNQDAVDWMLDEVFERIRAELPGAQLILAGSNVDVVAQRAAAKPAVTVVGWLDRVTALWDMVDVVICPLRIGGGVKVKMIEAIRGGCLIVSTGLGLEGLPPTSRAAVLRADDADRFAAATARLCTDGELRRKQRERVATAQLLQPTWTEVARMLHRHWRDVHSMAVGEISVH</sequence>
<evidence type="ECO:0000313" key="2">
    <source>
        <dbReference type="Proteomes" id="UP000694257"/>
    </source>
</evidence>
<dbReference type="Proteomes" id="UP000694257">
    <property type="component" value="Chromosome"/>
</dbReference>
<keyword evidence="1" id="KW-0808">Transferase</keyword>
<keyword evidence="2" id="KW-1185">Reference proteome</keyword>
<reference evidence="1 2" key="1">
    <citation type="submission" date="2021-07" db="EMBL/GenBank/DDBJ databases">
        <title>Whole Genome Sequence of Nocardia Iowensis.</title>
        <authorList>
            <person name="Lamm A."/>
            <person name="Collins-Fairclough A.M."/>
            <person name="Bunk B."/>
            <person name="Sproer C."/>
        </authorList>
    </citation>
    <scope>NUCLEOTIDE SEQUENCE [LARGE SCALE GENOMIC DNA]</scope>
    <source>
        <strain evidence="1 2">NRRL 5646</strain>
    </source>
</reference>
<protein>
    <submittedName>
        <fullName evidence="1">Glycosyltransferase</fullName>
        <ecNumber evidence="1">2.4.-.-</ecNumber>
    </submittedName>
</protein>
<evidence type="ECO:0000313" key="1">
    <source>
        <dbReference type="EMBL" id="QXN90734.1"/>
    </source>
</evidence>
<dbReference type="GO" id="GO:0016757">
    <property type="term" value="F:glycosyltransferase activity"/>
    <property type="evidence" value="ECO:0007669"/>
    <property type="project" value="UniProtKB-KW"/>
</dbReference>
<dbReference type="RefSeq" id="WP_218471601.1">
    <property type="nucleotide sequence ID" value="NZ_BAABJN010000006.1"/>
</dbReference>
<dbReference type="PANTHER" id="PTHR12526:SF600">
    <property type="entry name" value="GLYCOSYL TRANSFERASE GROUP 1"/>
    <property type="match status" value="1"/>
</dbReference>
<dbReference type="PANTHER" id="PTHR12526">
    <property type="entry name" value="GLYCOSYLTRANSFERASE"/>
    <property type="match status" value="1"/>
</dbReference>
<organism evidence="1 2">
    <name type="scientific">Nocardia iowensis</name>
    <dbReference type="NCBI Taxonomy" id="204891"/>
    <lineage>
        <taxon>Bacteria</taxon>
        <taxon>Bacillati</taxon>
        <taxon>Actinomycetota</taxon>
        <taxon>Actinomycetes</taxon>
        <taxon>Mycobacteriales</taxon>
        <taxon>Nocardiaceae</taxon>
        <taxon>Nocardia</taxon>
    </lineage>
</organism>
<dbReference type="Pfam" id="PF13692">
    <property type="entry name" value="Glyco_trans_1_4"/>
    <property type="match status" value="1"/>
</dbReference>
<dbReference type="EC" id="2.4.-.-" evidence="1"/>
<gene>
    <name evidence="1" type="ORF">KV110_36000</name>
</gene>
<name>A0ABX8RM82_NOCIO</name>